<comment type="caution">
    <text evidence="2">The sequence shown here is derived from an EMBL/GenBank/DDBJ whole genome shotgun (WGS) entry which is preliminary data.</text>
</comment>
<keyword evidence="1" id="KW-1133">Transmembrane helix</keyword>
<proteinExistence type="predicted"/>
<reference evidence="2 3" key="1">
    <citation type="journal article" date="2018" name="Evol. Lett.">
        <title>Horizontal gene cluster transfer increased hallucinogenic mushroom diversity.</title>
        <authorList>
            <person name="Reynolds H.T."/>
            <person name="Vijayakumar V."/>
            <person name="Gluck-Thaler E."/>
            <person name="Korotkin H.B."/>
            <person name="Matheny P.B."/>
            <person name="Slot J.C."/>
        </authorList>
    </citation>
    <scope>NUCLEOTIDE SEQUENCE [LARGE SCALE GENOMIC DNA]</scope>
    <source>
        <strain evidence="2 3">2631</strain>
    </source>
</reference>
<feature type="transmembrane region" description="Helical" evidence="1">
    <location>
        <begin position="12"/>
        <end position="35"/>
    </location>
</feature>
<feature type="transmembrane region" description="Helical" evidence="1">
    <location>
        <begin position="142"/>
        <end position="170"/>
    </location>
</feature>
<keyword evidence="3" id="KW-1185">Reference proteome</keyword>
<dbReference type="EMBL" id="NHYD01000886">
    <property type="protein sequence ID" value="PPQ93009.1"/>
    <property type="molecule type" value="Genomic_DNA"/>
</dbReference>
<organism evidence="2 3">
    <name type="scientific">Psilocybe cyanescens</name>
    <dbReference type="NCBI Taxonomy" id="93625"/>
    <lineage>
        <taxon>Eukaryota</taxon>
        <taxon>Fungi</taxon>
        <taxon>Dikarya</taxon>
        <taxon>Basidiomycota</taxon>
        <taxon>Agaricomycotina</taxon>
        <taxon>Agaricomycetes</taxon>
        <taxon>Agaricomycetidae</taxon>
        <taxon>Agaricales</taxon>
        <taxon>Agaricineae</taxon>
        <taxon>Strophariaceae</taxon>
        <taxon>Psilocybe</taxon>
    </lineage>
</organism>
<name>A0A409XQD6_PSICY</name>
<sequence>MDDWDVTSTTLKFTIIGLMLFAHGAALLVAQHALSDHITWPPHMQDAITALEIWLFLSSVFFVINISARLPKLLSIISLALLNTGIFKWGFKFFDVDILPPNTDPLAGSSEHYSNPSMAGTVDALQYQSRCGPLDCTLLARILMGATLAITAIIVVIYGILLIMQCVAVLEEKPWRKSRWDYSTAPVSLRDGAKDDFEACIDMAAHEGDGGEDTAVRQEDNNPEEHIAPVLDSMVPTAEDNSLGNTVPADRSIGLEEAEALHDNQLWVGDSEGMAHMALGQRSVVHMYSDP</sequence>
<feature type="transmembrane region" description="Helical" evidence="1">
    <location>
        <begin position="47"/>
        <end position="66"/>
    </location>
</feature>
<evidence type="ECO:0000256" key="1">
    <source>
        <dbReference type="SAM" id="Phobius"/>
    </source>
</evidence>
<dbReference type="Proteomes" id="UP000283269">
    <property type="component" value="Unassembled WGS sequence"/>
</dbReference>
<evidence type="ECO:0000313" key="2">
    <source>
        <dbReference type="EMBL" id="PPQ93009.1"/>
    </source>
</evidence>
<evidence type="ECO:0000313" key="3">
    <source>
        <dbReference type="Proteomes" id="UP000283269"/>
    </source>
</evidence>
<dbReference type="InParanoid" id="A0A409XQD6"/>
<keyword evidence="1" id="KW-0472">Membrane</keyword>
<accession>A0A409XQD6</accession>
<keyword evidence="1" id="KW-0812">Transmembrane</keyword>
<feature type="transmembrane region" description="Helical" evidence="1">
    <location>
        <begin position="73"/>
        <end position="91"/>
    </location>
</feature>
<dbReference type="AlphaFoldDB" id="A0A409XQD6"/>
<gene>
    <name evidence="2" type="ORF">CVT25_000210</name>
</gene>
<protein>
    <submittedName>
        <fullName evidence="2">Uncharacterized protein</fullName>
    </submittedName>
</protein>